<dbReference type="InterPro" id="IPR050211">
    <property type="entry name" value="FOX_domain-containing"/>
</dbReference>
<dbReference type="Proteomes" id="UP001432322">
    <property type="component" value="Unassembled WGS sequence"/>
</dbReference>
<dbReference type="Pfam" id="PF00250">
    <property type="entry name" value="Forkhead"/>
    <property type="match status" value="1"/>
</dbReference>
<evidence type="ECO:0000256" key="3">
    <source>
        <dbReference type="PROSITE-ProRule" id="PRU00089"/>
    </source>
</evidence>
<dbReference type="EMBL" id="BTSY01000002">
    <property type="protein sequence ID" value="GMT16322.1"/>
    <property type="molecule type" value="Genomic_DNA"/>
</dbReference>
<dbReference type="PROSITE" id="PS00658">
    <property type="entry name" value="FORK_HEAD_2"/>
    <property type="match status" value="1"/>
</dbReference>
<dbReference type="GO" id="GO:0030154">
    <property type="term" value="P:cell differentiation"/>
    <property type="evidence" value="ECO:0007669"/>
    <property type="project" value="TreeGrafter"/>
</dbReference>
<dbReference type="PROSITE" id="PS00657">
    <property type="entry name" value="FORK_HEAD_1"/>
    <property type="match status" value="1"/>
</dbReference>
<dbReference type="AlphaFoldDB" id="A0AAV5VC70"/>
<sequence>SVNQWIDIRLSATVPNHGLGHGSINIQPQHEKPPYSYVALIAQAIMDCPEKRLTLSQIYQYIDTHYPYYREADPKRRQGWQNSIRHNLSLNDCFVKKARDGVTCAHDRKGNYWTLAPGSENMFEHGNYKRRRNRRPAHPPSSVVTSIEDFSLLSHALYQHWVNNPIGPFPAIASSAFDGSTQFVPTTSAMPAFVFMPPDTKPPTSSSAPLFSMSCSSSSSDNHATPLLHPSSLYAPSSSADLWATTAPNTYSFPVFHPPLVTTPAAPAASAAAVNYAAAPPTSSAAVHDSQLQLPALRHPYAILAGSPSASGGNELQQVQQVHQQQLMVPY</sequence>
<dbReference type="Gene3D" id="1.10.10.10">
    <property type="entry name" value="Winged helix-like DNA-binding domain superfamily/Winged helix DNA-binding domain"/>
    <property type="match status" value="1"/>
</dbReference>
<comment type="caution">
    <text evidence="5">The sequence shown here is derived from an EMBL/GenBank/DDBJ whole genome shotgun (WGS) entry which is preliminary data.</text>
</comment>
<dbReference type="InterPro" id="IPR001766">
    <property type="entry name" value="Fork_head_dom"/>
</dbReference>
<dbReference type="FunFam" id="1.10.10.10:FF:000598">
    <property type="entry name" value="forkhead box protein I1 isoform X2"/>
    <property type="match status" value="1"/>
</dbReference>
<protein>
    <recommendedName>
        <fullName evidence="4">Fork-head domain-containing protein</fullName>
    </recommendedName>
</protein>
<dbReference type="GO" id="GO:0000981">
    <property type="term" value="F:DNA-binding transcription factor activity, RNA polymerase II-specific"/>
    <property type="evidence" value="ECO:0007669"/>
    <property type="project" value="TreeGrafter"/>
</dbReference>
<evidence type="ECO:0000256" key="1">
    <source>
        <dbReference type="ARBA" id="ARBA00023125"/>
    </source>
</evidence>
<feature type="DNA-binding region" description="Fork-head" evidence="3">
    <location>
        <begin position="32"/>
        <end position="133"/>
    </location>
</feature>
<dbReference type="PANTHER" id="PTHR11829:SF388">
    <property type="entry name" value="FORK HEAD DOMAIN-CONTAINING PROTEIN L1-RELATED"/>
    <property type="match status" value="1"/>
</dbReference>
<dbReference type="InterPro" id="IPR018122">
    <property type="entry name" value="TF_fork_head_CS_1"/>
</dbReference>
<evidence type="ECO:0000256" key="2">
    <source>
        <dbReference type="ARBA" id="ARBA00023242"/>
    </source>
</evidence>
<dbReference type="PANTHER" id="PTHR11829">
    <property type="entry name" value="FORKHEAD BOX PROTEIN"/>
    <property type="match status" value="1"/>
</dbReference>
<dbReference type="InterPro" id="IPR036390">
    <property type="entry name" value="WH_DNA-bd_sf"/>
</dbReference>
<dbReference type="GO" id="GO:0005634">
    <property type="term" value="C:nucleus"/>
    <property type="evidence" value="ECO:0007669"/>
    <property type="project" value="UniProtKB-SubCell"/>
</dbReference>
<evidence type="ECO:0000259" key="4">
    <source>
        <dbReference type="PROSITE" id="PS50039"/>
    </source>
</evidence>
<dbReference type="PROSITE" id="PS50039">
    <property type="entry name" value="FORK_HEAD_3"/>
    <property type="match status" value="1"/>
</dbReference>
<comment type="subcellular location">
    <subcellularLocation>
        <location evidence="3">Nucleus</location>
    </subcellularLocation>
</comment>
<accession>A0AAV5VC70</accession>
<dbReference type="InterPro" id="IPR036388">
    <property type="entry name" value="WH-like_DNA-bd_sf"/>
</dbReference>
<dbReference type="InterPro" id="IPR030456">
    <property type="entry name" value="TF_fork_head_CS_2"/>
</dbReference>
<dbReference type="GO" id="GO:0000978">
    <property type="term" value="F:RNA polymerase II cis-regulatory region sequence-specific DNA binding"/>
    <property type="evidence" value="ECO:0007669"/>
    <property type="project" value="TreeGrafter"/>
</dbReference>
<feature type="domain" description="Fork-head" evidence="4">
    <location>
        <begin position="32"/>
        <end position="133"/>
    </location>
</feature>
<evidence type="ECO:0000313" key="5">
    <source>
        <dbReference type="EMBL" id="GMT16322.1"/>
    </source>
</evidence>
<dbReference type="GO" id="GO:0009653">
    <property type="term" value="P:anatomical structure morphogenesis"/>
    <property type="evidence" value="ECO:0007669"/>
    <property type="project" value="TreeGrafter"/>
</dbReference>
<dbReference type="SMART" id="SM00339">
    <property type="entry name" value="FH"/>
    <property type="match status" value="1"/>
</dbReference>
<reference evidence="5" key="1">
    <citation type="submission" date="2023-10" db="EMBL/GenBank/DDBJ databases">
        <title>Genome assembly of Pristionchus species.</title>
        <authorList>
            <person name="Yoshida K."/>
            <person name="Sommer R.J."/>
        </authorList>
    </citation>
    <scope>NUCLEOTIDE SEQUENCE</scope>
    <source>
        <strain evidence="5">RS5133</strain>
    </source>
</reference>
<organism evidence="5 6">
    <name type="scientific">Pristionchus fissidentatus</name>
    <dbReference type="NCBI Taxonomy" id="1538716"/>
    <lineage>
        <taxon>Eukaryota</taxon>
        <taxon>Metazoa</taxon>
        <taxon>Ecdysozoa</taxon>
        <taxon>Nematoda</taxon>
        <taxon>Chromadorea</taxon>
        <taxon>Rhabditida</taxon>
        <taxon>Rhabditina</taxon>
        <taxon>Diplogasteromorpha</taxon>
        <taxon>Diplogasteroidea</taxon>
        <taxon>Neodiplogasteridae</taxon>
        <taxon>Pristionchus</taxon>
    </lineage>
</organism>
<keyword evidence="2 3" id="KW-0539">Nucleus</keyword>
<evidence type="ECO:0000313" key="6">
    <source>
        <dbReference type="Proteomes" id="UP001432322"/>
    </source>
</evidence>
<feature type="non-terminal residue" evidence="5">
    <location>
        <position position="1"/>
    </location>
</feature>
<keyword evidence="1 3" id="KW-0238">DNA-binding</keyword>
<proteinExistence type="predicted"/>
<gene>
    <name evidence="5" type="ORF">PFISCL1PPCAC_7619</name>
</gene>
<name>A0AAV5VC70_9BILA</name>
<keyword evidence="6" id="KW-1185">Reference proteome</keyword>
<dbReference type="PRINTS" id="PR00053">
    <property type="entry name" value="FORKHEAD"/>
</dbReference>
<dbReference type="SUPFAM" id="SSF46785">
    <property type="entry name" value="Winged helix' DNA-binding domain"/>
    <property type="match status" value="1"/>
</dbReference>